<evidence type="ECO:0000313" key="2">
    <source>
        <dbReference type="EMBL" id="KAF7341625.1"/>
    </source>
</evidence>
<dbReference type="AlphaFoldDB" id="A0A8H6XHI8"/>
<evidence type="ECO:0000256" key="1">
    <source>
        <dbReference type="SAM" id="MobiDB-lite"/>
    </source>
</evidence>
<dbReference type="EMBL" id="JACAZH010000027">
    <property type="protein sequence ID" value="KAF7341625.1"/>
    <property type="molecule type" value="Genomic_DNA"/>
</dbReference>
<dbReference type="Proteomes" id="UP000623467">
    <property type="component" value="Unassembled WGS sequence"/>
</dbReference>
<protein>
    <submittedName>
        <fullName evidence="2">Uncharacterized protein</fullName>
    </submittedName>
</protein>
<reference evidence="2" key="1">
    <citation type="submission" date="2020-05" db="EMBL/GenBank/DDBJ databases">
        <title>Mycena genomes resolve the evolution of fungal bioluminescence.</title>
        <authorList>
            <person name="Tsai I.J."/>
        </authorList>
    </citation>
    <scope>NUCLEOTIDE SEQUENCE</scope>
    <source>
        <strain evidence="2">160909Yilan</strain>
    </source>
</reference>
<evidence type="ECO:0000313" key="3">
    <source>
        <dbReference type="Proteomes" id="UP000623467"/>
    </source>
</evidence>
<keyword evidence="3" id="KW-1185">Reference proteome</keyword>
<comment type="caution">
    <text evidence="2">The sequence shown here is derived from an EMBL/GenBank/DDBJ whole genome shotgun (WGS) entry which is preliminary data.</text>
</comment>
<sequence>MDVKAERQQATAGKESDKWEQKAEVRAVPLSIPCLDSVCRWRGVWSAAYSLERLWCDENERAMRSPAIAASRAPLDILSVVWRCCSCFLVDPASRILLRWNCLSGGTPSAAAMLRGAFPSALLFETSVVAASSCVACSFAVERAPRFVEPFAAIAFFFLPCGRGRCLRSLPTPPPTFRRTRGWPLASSASCPASSSPSKHRVSRTVTTMPQAAEEKYRKGRAQQARRRDGGGA</sequence>
<organism evidence="2 3">
    <name type="scientific">Mycena sanguinolenta</name>
    <dbReference type="NCBI Taxonomy" id="230812"/>
    <lineage>
        <taxon>Eukaryota</taxon>
        <taxon>Fungi</taxon>
        <taxon>Dikarya</taxon>
        <taxon>Basidiomycota</taxon>
        <taxon>Agaricomycotina</taxon>
        <taxon>Agaricomycetes</taxon>
        <taxon>Agaricomycetidae</taxon>
        <taxon>Agaricales</taxon>
        <taxon>Marasmiineae</taxon>
        <taxon>Mycenaceae</taxon>
        <taxon>Mycena</taxon>
    </lineage>
</organism>
<feature type="compositionally biased region" description="Low complexity" evidence="1">
    <location>
        <begin position="184"/>
        <end position="197"/>
    </location>
</feature>
<accession>A0A8H6XHI8</accession>
<feature type="region of interest" description="Disordered" evidence="1">
    <location>
        <begin position="178"/>
        <end position="233"/>
    </location>
</feature>
<proteinExistence type="predicted"/>
<gene>
    <name evidence="2" type="ORF">MSAN_02059900</name>
</gene>
<name>A0A8H6XHI8_9AGAR</name>